<dbReference type="EMBL" id="CP059052">
    <property type="protein sequence ID" value="QLJ12090.1"/>
    <property type="molecule type" value="Genomic_DNA"/>
</dbReference>
<dbReference type="AlphaFoldDB" id="A0A7D5VVS6"/>
<evidence type="ECO:0000256" key="1">
    <source>
        <dbReference type="SAM" id="SignalP"/>
    </source>
</evidence>
<dbReference type="RefSeq" id="WP_179053510.1">
    <property type="nucleotide sequence ID" value="NZ_CP043576.1"/>
</dbReference>
<accession>A0A7D5VVS6</accession>
<evidence type="ECO:0000313" key="3">
    <source>
        <dbReference type="Proteomes" id="UP000510934"/>
    </source>
</evidence>
<protein>
    <submittedName>
        <fullName evidence="2">Uncharacterized protein</fullName>
    </submittedName>
</protein>
<reference evidence="2 3" key="1">
    <citation type="journal article" date="2009" name="Mikrobiologiia">
        <title>[Phenanthren biodegradation and interaction of Pseudomonas putida BS3701 and Burkholderia sp.BS3702 in plant rhizosphere].</title>
        <authorList>
            <person name="Ovchinnikova A.A."/>
            <person name="Vetrova A.A."/>
            <person name="Filonov A.E."/>
            <person name="Boronin A.M."/>
        </authorList>
    </citation>
    <scope>NUCLEOTIDE SEQUENCE [LARGE SCALE GENOMIC DNA]</scope>
    <source>
        <strain evidence="2 3">BS3701</strain>
    </source>
</reference>
<feature type="signal peptide" evidence="1">
    <location>
        <begin position="1"/>
        <end position="25"/>
    </location>
</feature>
<dbReference type="Proteomes" id="UP000510934">
    <property type="component" value="Chromosome"/>
</dbReference>
<organism evidence="2 3">
    <name type="scientific">Pseudomonas putida</name>
    <name type="common">Arthrobacter siderocapsulatus</name>
    <dbReference type="NCBI Taxonomy" id="303"/>
    <lineage>
        <taxon>Bacteria</taxon>
        <taxon>Pseudomonadati</taxon>
        <taxon>Pseudomonadota</taxon>
        <taxon>Gammaproteobacteria</taxon>
        <taxon>Pseudomonadales</taxon>
        <taxon>Pseudomonadaceae</taxon>
        <taxon>Pseudomonas</taxon>
    </lineage>
</organism>
<keyword evidence="1" id="KW-0732">Signal</keyword>
<proteinExistence type="predicted"/>
<sequence length="45" mass="4784">MTVIKHALLLLATLASLSSALAVQAEESSAFVERTQTLSARVLKN</sequence>
<gene>
    <name evidence="2" type="ORF">H0H12_16600</name>
</gene>
<evidence type="ECO:0000313" key="2">
    <source>
        <dbReference type="EMBL" id="QLJ12090.1"/>
    </source>
</evidence>
<feature type="chain" id="PRO_5027856425" evidence="1">
    <location>
        <begin position="26"/>
        <end position="45"/>
    </location>
</feature>
<name>A0A7D5VVS6_PSEPU</name>